<accession>D6U7C2</accession>
<dbReference type="EMBL" id="ADVG01000005">
    <property type="protein sequence ID" value="EFH79783.1"/>
    <property type="molecule type" value="Genomic_DNA"/>
</dbReference>
<evidence type="ECO:0000313" key="3">
    <source>
        <dbReference type="Proteomes" id="UP000004508"/>
    </source>
</evidence>
<comment type="caution">
    <text evidence="2">The sequence shown here is derived from an EMBL/GenBank/DDBJ whole genome shotgun (WGS) entry which is preliminary data.</text>
</comment>
<proteinExistence type="predicted"/>
<evidence type="ECO:0000313" key="2">
    <source>
        <dbReference type="EMBL" id="EFH79783.1"/>
    </source>
</evidence>
<reference evidence="2 3" key="1">
    <citation type="journal article" date="2011" name="Stand. Genomic Sci.">
        <title>Non-contiguous finished genome sequence and contextual data of the filamentous soil bacterium Ktedonobacter racemifer type strain (SOSP1-21).</title>
        <authorList>
            <person name="Chang Y.J."/>
            <person name="Land M."/>
            <person name="Hauser L."/>
            <person name="Chertkov O."/>
            <person name="Del Rio T.G."/>
            <person name="Nolan M."/>
            <person name="Copeland A."/>
            <person name="Tice H."/>
            <person name="Cheng J.F."/>
            <person name="Lucas S."/>
            <person name="Han C."/>
            <person name="Goodwin L."/>
            <person name="Pitluck S."/>
            <person name="Ivanova N."/>
            <person name="Ovchinikova G."/>
            <person name="Pati A."/>
            <person name="Chen A."/>
            <person name="Palaniappan K."/>
            <person name="Mavromatis K."/>
            <person name="Liolios K."/>
            <person name="Brettin T."/>
            <person name="Fiebig A."/>
            <person name="Rohde M."/>
            <person name="Abt B."/>
            <person name="Goker M."/>
            <person name="Detter J.C."/>
            <person name="Woyke T."/>
            <person name="Bristow J."/>
            <person name="Eisen J.A."/>
            <person name="Markowitz V."/>
            <person name="Hugenholtz P."/>
            <person name="Kyrpides N.C."/>
            <person name="Klenk H.P."/>
            <person name="Lapidus A."/>
        </authorList>
    </citation>
    <scope>NUCLEOTIDE SEQUENCE [LARGE SCALE GENOMIC DNA]</scope>
    <source>
        <strain evidence="3">DSM 44963</strain>
    </source>
</reference>
<feature type="region of interest" description="Disordered" evidence="1">
    <location>
        <begin position="69"/>
        <end position="88"/>
    </location>
</feature>
<organism evidence="2 3">
    <name type="scientific">Ktedonobacter racemifer DSM 44963</name>
    <dbReference type="NCBI Taxonomy" id="485913"/>
    <lineage>
        <taxon>Bacteria</taxon>
        <taxon>Bacillati</taxon>
        <taxon>Chloroflexota</taxon>
        <taxon>Ktedonobacteria</taxon>
        <taxon>Ktedonobacterales</taxon>
        <taxon>Ktedonobacteraceae</taxon>
        <taxon>Ktedonobacter</taxon>
    </lineage>
</organism>
<name>D6U7C2_KTERA</name>
<protein>
    <submittedName>
        <fullName evidence="2">Uncharacterized protein</fullName>
    </submittedName>
</protein>
<dbReference type="Proteomes" id="UP000004508">
    <property type="component" value="Unassembled WGS sequence"/>
</dbReference>
<feature type="compositionally biased region" description="Basic and acidic residues" evidence="1">
    <location>
        <begin position="72"/>
        <end position="88"/>
    </location>
</feature>
<gene>
    <name evidence="2" type="ORF">Krac_0291</name>
</gene>
<keyword evidence="3" id="KW-1185">Reference proteome</keyword>
<sequence>MGVHMSHIYLFPKRFRNLAPGMQTEYLNPRVILLHLNTSTPWGEQDEAFFAGLQAREFFQRWEPLYTVPPAQKRDRDGLRPGNAGKKD</sequence>
<dbReference type="InParanoid" id="D6U7C2"/>
<dbReference type="AlphaFoldDB" id="D6U7C2"/>
<evidence type="ECO:0000256" key="1">
    <source>
        <dbReference type="SAM" id="MobiDB-lite"/>
    </source>
</evidence>